<dbReference type="PANTHER" id="PTHR43434">
    <property type="entry name" value="PHOSPHOGLYCOLATE PHOSPHATASE"/>
    <property type="match status" value="1"/>
</dbReference>
<evidence type="ECO:0000313" key="2">
    <source>
        <dbReference type="Proteomes" id="UP000029409"/>
    </source>
</evidence>
<dbReference type="SUPFAM" id="SSF56784">
    <property type="entry name" value="HAD-like"/>
    <property type="match status" value="1"/>
</dbReference>
<dbReference type="Gene3D" id="1.10.150.240">
    <property type="entry name" value="Putative phosphatase, domain 2"/>
    <property type="match status" value="1"/>
</dbReference>
<dbReference type="InterPro" id="IPR023198">
    <property type="entry name" value="PGP-like_dom2"/>
</dbReference>
<dbReference type="GO" id="GO:0005829">
    <property type="term" value="C:cytosol"/>
    <property type="evidence" value="ECO:0007669"/>
    <property type="project" value="TreeGrafter"/>
</dbReference>
<sequence>MYNSIIFDIDGTLIDTEEAVLRGLQTMLETDYGRVVEREKLTFVLGLPGKDSLPQLGIEDVERAHDRWNHFIQEFFYTAKVFDGIAELLEGLKLKKATSGVVTSKTSQEVIDDFNPFGLTEYMAYTVCSSDTNKHKPNPEPLLKYLEISGADPKKSIYIGDTIYDYKCARDAGIDFGLALWGCINQENIDAKYKFEKPTDILEFVKSVK</sequence>
<protein>
    <submittedName>
        <fullName evidence="1">HAD family hydrolase</fullName>
    </submittedName>
</protein>
<dbReference type="NCBIfam" id="TIGR01549">
    <property type="entry name" value="HAD-SF-IA-v1"/>
    <property type="match status" value="1"/>
</dbReference>
<dbReference type="Proteomes" id="UP000029409">
    <property type="component" value="Chromosome"/>
</dbReference>
<dbReference type="InterPro" id="IPR041492">
    <property type="entry name" value="HAD_2"/>
</dbReference>
<dbReference type="PANTHER" id="PTHR43434:SF26">
    <property type="entry name" value="PYROPHOSPHATASE PPAX"/>
    <property type="match status" value="1"/>
</dbReference>
<dbReference type="Gene3D" id="3.40.50.1000">
    <property type="entry name" value="HAD superfamily/HAD-like"/>
    <property type="match status" value="1"/>
</dbReference>
<dbReference type="SFLD" id="SFLDG01129">
    <property type="entry name" value="C1.5:_HAD__Beta-PGM__Phosphata"/>
    <property type="match status" value="1"/>
</dbReference>
<dbReference type="EMBL" id="CP009288">
    <property type="protein sequence ID" value="AIQ13047.1"/>
    <property type="molecule type" value="Genomic_DNA"/>
</dbReference>
<dbReference type="InterPro" id="IPR036412">
    <property type="entry name" value="HAD-like_sf"/>
</dbReference>
<dbReference type="SFLD" id="SFLDS00003">
    <property type="entry name" value="Haloacid_Dehalogenase"/>
    <property type="match status" value="1"/>
</dbReference>
<dbReference type="InterPro" id="IPR023214">
    <property type="entry name" value="HAD_sf"/>
</dbReference>
<reference evidence="1 2" key="1">
    <citation type="submission" date="2014-08" db="EMBL/GenBank/DDBJ databases">
        <title>Comparative genomics of the Paenibacillus odorifer group.</title>
        <authorList>
            <person name="den Bakker H.C."/>
            <person name="Tsai Y.-C."/>
            <person name="Martin N."/>
            <person name="Korlach J."/>
            <person name="Wiedmann M."/>
        </authorList>
    </citation>
    <scope>NUCLEOTIDE SEQUENCE [LARGE SCALE GENOMIC DNA]</scope>
    <source>
        <strain evidence="1 2">DSM 1735</strain>
    </source>
</reference>
<dbReference type="eggNOG" id="COG0546">
    <property type="taxonomic scope" value="Bacteria"/>
</dbReference>
<keyword evidence="2" id="KW-1185">Reference proteome</keyword>
<dbReference type="AlphaFoldDB" id="A0A089HPP0"/>
<evidence type="ECO:0000313" key="1">
    <source>
        <dbReference type="EMBL" id="AIQ13047.1"/>
    </source>
</evidence>
<dbReference type="InterPro" id="IPR050155">
    <property type="entry name" value="HAD-like_hydrolase_sf"/>
</dbReference>
<dbReference type="InterPro" id="IPR006439">
    <property type="entry name" value="HAD-SF_hydro_IA"/>
</dbReference>
<dbReference type="GO" id="GO:0006281">
    <property type="term" value="P:DNA repair"/>
    <property type="evidence" value="ECO:0007669"/>
    <property type="project" value="TreeGrafter"/>
</dbReference>
<organism evidence="1 2">
    <name type="scientific">Paenibacillus durus</name>
    <name type="common">Paenibacillus azotofixans</name>
    <dbReference type="NCBI Taxonomy" id="44251"/>
    <lineage>
        <taxon>Bacteria</taxon>
        <taxon>Bacillati</taxon>
        <taxon>Bacillota</taxon>
        <taxon>Bacilli</taxon>
        <taxon>Bacillales</taxon>
        <taxon>Paenibacillaceae</taxon>
        <taxon>Paenibacillus</taxon>
    </lineage>
</organism>
<keyword evidence="1" id="KW-0378">Hydrolase</keyword>
<proteinExistence type="predicted"/>
<gene>
    <name evidence="1" type="ORF">PDUR_14840</name>
</gene>
<name>A0A089HPP0_PAEDU</name>
<dbReference type="KEGG" id="pdu:PDUR_14840"/>
<accession>A0A089HPP0</accession>
<dbReference type="STRING" id="44251.PDUR_14840"/>
<dbReference type="GO" id="GO:0008967">
    <property type="term" value="F:phosphoglycolate phosphatase activity"/>
    <property type="evidence" value="ECO:0007669"/>
    <property type="project" value="TreeGrafter"/>
</dbReference>
<dbReference type="OrthoDB" id="9807630at2"/>
<dbReference type="Pfam" id="PF13419">
    <property type="entry name" value="HAD_2"/>
    <property type="match status" value="1"/>
</dbReference>